<dbReference type="GO" id="GO:0004553">
    <property type="term" value="F:hydrolase activity, hydrolyzing O-glycosyl compounds"/>
    <property type="evidence" value="ECO:0007669"/>
    <property type="project" value="InterPro"/>
</dbReference>
<dbReference type="Pfam" id="PF06725">
    <property type="entry name" value="3D"/>
    <property type="match status" value="1"/>
</dbReference>
<feature type="region of interest" description="Disordered" evidence="2">
    <location>
        <begin position="133"/>
        <end position="167"/>
    </location>
</feature>
<dbReference type="PANTHER" id="PTHR39160:SF6">
    <property type="entry name" value="CELL WALL-BINDING PROTEIN YOCH"/>
    <property type="match status" value="1"/>
</dbReference>
<keyword evidence="6" id="KW-1185">Reference proteome</keyword>
<dbReference type="SUPFAM" id="SSF54106">
    <property type="entry name" value="LysM domain"/>
    <property type="match status" value="2"/>
</dbReference>
<evidence type="ECO:0000259" key="4">
    <source>
        <dbReference type="PROSITE" id="PS51782"/>
    </source>
</evidence>
<dbReference type="RefSeq" id="WP_117321529.1">
    <property type="nucleotide sequence ID" value="NZ_QVTD01000003.1"/>
</dbReference>
<dbReference type="SUPFAM" id="SSF50685">
    <property type="entry name" value="Barwin-like endoglucanases"/>
    <property type="match status" value="1"/>
</dbReference>
<feature type="chain" id="PRO_5017035705" evidence="3">
    <location>
        <begin position="25"/>
        <end position="263"/>
    </location>
</feature>
<organism evidence="5 6">
    <name type="scientific">Peribacillus glennii</name>
    <dbReference type="NCBI Taxonomy" id="2303991"/>
    <lineage>
        <taxon>Bacteria</taxon>
        <taxon>Bacillati</taxon>
        <taxon>Bacillota</taxon>
        <taxon>Bacilli</taxon>
        <taxon>Bacillales</taxon>
        <taxon>Bacillaceae</taxon>
        <taxon>Peribacillus</taxon>
    </lineage>
</organism>
<evidence type="ECO:0000256" key="1">
    <source>
        <dbReference type="ARBA" id="ARBA00022729"/>
    </source>
</evidence>
<dbReference type="Proteomes" id="UP000262939">
    <property type="component" value="Unassembled WGS sequence"/>
</dbReference>
<feature type="signal peptide" evidence="3">
    <location>
        <begin position="1"/>
        <end position="24"/>
    </location>
</feature>
<keyword evidence="1 3" id="KW-0732">Signal</keyword>
<feature type="domain" description="LysM" evidence="4">
    <location>
        <begin position="77"/>
        <end position="120"/>
    </location>
</feature>
<evidence type="ECO:0000313" key="5">
    <source>
        <dbReference type="EMBL" id="RFU65354.1"/>
    </source>
</evidence>
<dbReference type="InterPro" id="IPR036779">
    <property type="entry name" value="LysM_dom_sf"/>
</dbReference>
<dbReference type="PROSITE" id="PS51782">
    <property type="entry name" value="LYSM"/>
    <property type="match status" value="2"/>
</dbReference>
<dbReference type="GO" id="GO:0009254">
    <property type="term" value="P:peptidoglycan turnover"/>
    <property type="evidence" value="ECO:0007669"/>
    <property type="project" value="InterPro"/>
</dbReference>
<protein>
    <submittedName>
        <fullName evidence="5">LysM peptidoglycan-binding domain-containing protein</fullName>
    </submittedName>
</protein>
<dbReference type="CDD" id="cd22786">
    <property type="entry name" value="DPBB_YuiC-like"/>
    <property type="match status" value="1"/>
</dbReference>
<dbReference type="InterPro" id="IPR010611">
    <property type="entry name" value="3D_dom"/>
</dbReference>
<dbReference type="InterPro" id="IPR036908">
    <property type="entry name" value="RlpA-like_sf"/>
</dbReference>
<dbReference type="InterPro" id="IPR051933">
    <property type="entry name" value="Resuscitation_pf_RpfB"/>
</dbReference>
<dbReference type="Pfam" id="PF01476">
    <property type="entry name" value="LysM"/>
    <property type="match status" value="2"/>
</dbReference>
<name>A0A372LH88_9BACI</name>
<evidence type="ECO:0000313" key="6">
    <source>
        <dbReference type="Proteomes" id="UP000262939"/>
    </source>
</evidence>
<feature type="compositionally biased region" description="Low complexity" evidence="2">
    <location>
        <begin position="149"/>
        <end position="162"/>
    </location>
</feature>
<comment type="caution">
    <text evidence="5">The sequence shown here is derived from an EMBL/GenBank/DDBJ whole genome shotgun (WGS) entry which is preliminary data.</text>
</comment>
<proteinExistence type="predicted"/>
<dbReference type="CDD" id="cd00118">
    <property type="entry name" value="LysM"/>
    <property type="match status" value="2"/>
</dbReference>
<reference evidence="5 6" key="1">
    <citation type="submission" date="2018-08" db="EMBL/GenBank/DDBJ databases">
        <title>Bacillus chawlae sp. nov., Bacillus glennii sp. nov., and Bacillus saganii sp. nov. Isolated from the Vehicle Assembly Building at Kennedy Space Center where the Viking Spacecraft were Assembled.</title>
        <authorList>
            <person name="Seuylemezian A."/>
            <person name="Vaishampayan P."/>
        </authorList>
    </citation>
    <scope>NUCLEOTIDE SEQUENCE [LARGE SCALE GENOMIC DNA]</scope>
    <source>
        <strain evidence="5 6">V44-8</strain>
    </source>
</reference>
<dbReference type="OrthoDB" id="9798935at2"/>
<gene>
    <name evidence="5" type="ORF">D0466_05525</name>
</gene>
<dbReference type="Gene3D" id="2.40.40.10">
    <property type="entry name" value="RlpA-like domain"/>
    <property type="match status" value="1"/>
</dbReference>
<sequence length="263" mass="27506">MKKSILAFAAAAVITGGLGTQASAEDVKVKDGDTLWALSQKYDVSVKDIKNWNNLHSDTIYNGEVLTVSGGKGAKEKHYTVKKGDTLWKIANKFGTSVEGIKSSNKLTSDIIHPDQQLLILKGQKAAAIQQASAPAQKAAEPKKSVVKAASNEPAANSSASSDQGETAKQLTVSATGYTASCEGCSGVTATGVDLKANPDAKVISVDPNVIPLGSKVWVEGYGYATAADTGGAIKGNKIDLFFPNKQDALNWGVRQVTVKVLK</sequence>
<dbReference type="PANTHER" id="PTHR39160">
    <property type="entry name" value="CELL WALL-BINDING PROTEIN YOCH"/>
    <property type="match status" value="1"/>
</dbReference>
<accession>A0A372LH88</accession>
<dbReference type="EMBL" id="QVTD01000003">
    <property type="protein sequence ID" value="RFU65354.1"/>
    <property type="molecule type" value="Genomic_DNA"/>
</dbReference>
<evidence type="ECO:0000256" key="2">
    <source>
        <dbReference type="SAM" id="MobiDB-lite"/>
    </source>
</evidence>
<dbReference type="GO" id="GO:0019867">
    <property type="term" value="C:outer membrane"/>
    <property type="evidence" value="ECO:0007669"/>
    <property type="project" value="InterPro"/>
</dbReference>
<dbReference type="AlphaFoldDB" id="A0A372LH88"/>
<feature type="domain" description="LysM" evidence="4">
    <location>
        <begin position="25"/>
        <end position="68"/>
    </location>
</feature>
<evidence type="ECO:0000256" key="3">
    <source>
        <dbReference type="SAM" id="SignalP"/>
    </source>
</evidence>
<dbReference type="Gene3D" id="3.10.350.10">
    <property type="entry name" value="LysM domain"/>
    <property type="match status" value="2"/>
</dbReference>
<dbReference type="SMART" id="SM00257">
    <property type="entry name" value="LysM"/>
    <property type="match status" value="2"/>
</dbReference>
<dbReference type="InterPro" id="IPR018392">
    <property type="entry name" value="LysM"/>
</dbReference>